<proteinExistence type="predicted"/>
<keyword evidence="3" id="KW-1185">Reference proteome</keyword>
<evidence type="ECO:0000313" key="3">
    <source>
        <dbReference type="Proteomes" id="UP000193920"/>
    </source>
</evidence>
<feature type="transmembrane region" description="Helical" evidence="1">
    <location>
        <begin position="280"/>
        <end position="304"/>
    </location>
</feature>
<keyword evidence="1" id="KW-0812">Transmembrane</keyword>
<dbReference type="AlphaFoldDB" id="A0A1Y2EQN5"/>
<sequence length="462" mass="54741">MLFPGLLNETQYDRSLFIENGRKAGFFEWITSKGTNYTCYQEYINSLTPESIVDKKIEIIRVIIYAIQKPFTFLYFYWTILVFILHKFNFKKPIMRLILYHFVLRATGDLLDKLGGLYEYYFTNDYIKDGDVIVGVRCKYTDWHPFNWFLTREICSILWYVGEMVGDWYPLLRTRAVVRNSKSIWAVYVTCIIFNLTKVALIVLHLSRSPTEMFDKMGSYDYDAGLHFYNKYYIIQLIINYASFLYDITVYIVLKRSIFTKTHSKEGFFKKFKNLSEYRMLVSALVCSIFLPIISINIFMKFYYQKVYNYKSLNFDFEDTRRMVSSVQYYMIFIDQILLSRYKSGSSANSYNYNNSSSGYNRTYPSKLNHQLSTTNDTIGNDEMNTNDNYYYNNQDYANLNYQKVANIDMNSSNNNLNSKKVADIDMNGSNNILNYRKVANIDMNSSNNNLSSRYYYNLMNN</sequence>
<keyword evidence="1" id="KW-0472">Membrane</keyword>
<organism evidence="2 3">
    <name type="scientific">Neocallimastix californiae</name>
    <dbReference type="NCBI Taxonomy" id="1754190"/>
    <lineage>
        <taxon>Eukaryota</taxon>
        <taxon>Fungi</taxon>
        <taxon>Fungi incertae sedis</taxon>
        <taxon>Chytridiomycota</taxon>
        <taxon>Chytridiomycota incertae sedis</taxon>
        <taxon>Neocallimastigomycetes</taxon>
        <taxon>Neocallimastigales</taxon>
        <taxon>Neocallimastigaceae</taxon>
        <taxon>Neocallimastix</taxon>
    </lineage>
</organism>
<name>A0A1Y2EQN5_9FUNG</name>
<accession>A0A1Y2EQN5</accession>
<evidence type="ECO:0000256" key="1">
    <source>
        <dbReference type="SAM" id="Phobius"/>
    </source>
</evidence>
<comment type="caution">
    <text evidence="2">The sequence shown here is derived from an EMBL/GenBank/DDBJ whole genome shotgun (WGS) entry which is preliminary data.</text>
</comment>
<dbReference type="Proteomes" id="UP000193920">
    <property type="component" value="Unassembled WGS sequence"/>
</dbReference>
<feature type="transmembrane region" description="Helical" evidence="1">
    <location>
        <begin position="185"/>
        <end position="207"/>
    </location>
</feature>
<feature type="transmembrane region" description="Helical" evidence="1">
    <location>
        <begin position="232"/>
        <end position="254"/>
    </location>
</feature>
<gene>
    <name evidence="2" type="ORF">LY90DRAFT_666748</name>
</gene>
<feature type="transmembrane region" description="Helical" evidence="1">
    <location>
        <begin position="71"/>
        <end position="90"/>
    </location>
</feature>
<keyword evidence="1" id="KW-1133">Transmembrane helix</keyword>
<reference evidence="2 3" key="1">
    <citation type="submission" date="2016-08" db="EMBL/GenBank/DDBJ databases">
        <title>A Parts List for Fungal Cellulosomes Revealed by Comparative Genomics.</title>
        <authorList>
            <consortium name="DOE Joint Genome Institute"/>
            <person name="Haitjema C.H."/>
            <person name="Gilmore S.P."/>
            <person name="Henske J.K."/>
            <person name="Solomon K.V."/>
            <person name="De Groot R."/>
            <person name="Kuo A."/>
            <person name="Mondo S.J."/>
            <person name="Salamov A.A."/>
            <person name="Labutti K."/>
            <person name="Zhao Z."/>
            <person name="Chiniquy J."/>
            <person name="Barry K."/>
            <person name="Brewer H.M."/>
            <person name="Purvine S.O."/>
            <person name="Wright A.T."/>
            <person name="Boxma B."/>
            <person name="Van Alen T."/>
            <person name="Hackstein J.H."/>
            <person name="Baker S.E."/>
            <person name="Grigoriev I.V."/>
            <person name="O'Malley M.A."/>
        </authorList>
    </citation>
    <scope>NUCLEOTIDE SEQUENCE [LARGE SCALE GENOMIC DNA]</scope>
    <source>
        <strain evidence="2 3">G1</strain>
    </source>
</reference>
<protein>
    <submittedName>
        <fullName evidence="2">Uncharacterized protein</fullName>
    </submittedName>
</protein>
<evidence type="ECO:0000313" key="2">
    <source>
        <dbReference type="EMBL" id="ORY73145.1"/>
    </source>
</evidence>
<dbReference type="EMBL" id="MCOG01000035">
    <property type="protein sequence ID" value="ORY73145.1"/>
    <property type="molecule type" value="Genomic_DNA"/>
</dbReference>